<dbReference type="EMBL" id="NPDY01000001">
    <property type="protein sequence ID" value="PJZ71374.1"/>
    <property type="molecule type" value="Genomic_DNA"/>
</dbReference>
<evidence type="ECO:0000313" key="1">
    <source>
        <dbReference type="EMBL" id="PJZ71374.1"/>
    </source>
</evidence>
<dbReference type="Proteomes" id="UP000231962">
    <property type="component" value="Unassembled WGS sequence"/>
</dbReference>
<dbReference type="Proteomes" id="UP000231990">
    <property type="component" value="Unassembled WGS sequence"/>
</dbReference>
<accession>A0A2M9ZS38</accession>
<dbReference type="RefSeq" id="WP_100712337.1">
    <property type="nucleotide sequence ID" value="NZ_NPDY01000001.1"/>
</dbReference>
<keyword evidence="3" id="KW-1185">Reference proteome</keyword>
<name>A0A2M9ZS38_9LEPT</name>
<dbReference type="EMBL" id="NPDZ01000001">
    <property type="protein sequence ID" value="PJZ74908.1"/>
    <property type="molecule type" value="Genomic_DNA"/>
</dbReference>
<organism evidence="2 4">
    <name type="scientific">Leptospira perolatii</name>
    <dbReference type="NCBI Taxonomy" id="2023191"/>
    <lineage>
        <taxon>Bacteria</taxon>
        <taxon>Pseudomonadati</taxon>
        <taxon>Spirochaetota</taxon>
        <taxon>Spirochaetia</taxon>
        <taxon>Leptospirales</taxon>
        <taxon>Leptospiraceae</taxon>
        <taxon>Leptospira</taxon>
    </lineage>
</organism>
<evidence type="ECO:0000313" key="3">
    <source>
        <dbReference type="Proteomes" id="UP000231962"/>
    </source>
</evidence>
<evidence type="ECO:0000313" key="4">
    <source>
        <dbReference type="Proteomes" id="UP000231990"/>
    </source>
</evidence>
<proteinExistence type="predicted"/>
<comment type="caution">
    <text evidence="2">The sequence shown here is derived from an EMBL/GenBank/DDBJ whole genome shotgun (WGS) entry which is preliminary data.</text>
</comment>
<evidence type="ECO:0000313" key="2">
    <source>
        <dbReference type="EMBL" id="PJZ74908.1"/>
    </source>
</evidence>
<reference evidence="3 4" key="1">
    <citation type="submission" date="2017-07" db="EMBL/GenBank/DDBJ databases">
        <title>Leptospira spp. isolated from tropical soils.</title>
        <authorList>
            <person name="Thibeaux R."/>
            <person name="Iraola G."/>
            <person name="Ferres I."/>
            <person name="Bierque E."/>
            <person name="Girault D."/>
            <person name="Soupe-Gilbert M.-E."/>
            <person name="Picardeau M."/>
            <person name="Goarant C."/>
        </authorList>
    </citation>
    <scope>NUCLEOTIDE SEQUENCE [LARGE SCALE GENOMIC DNA]</scope>
    <source>
        <strain evidence="2 4">FH1-B-B1</strain>
        <strain evidence="1 3">FH1-B-C1</strain>
    </source>
</reference>
<dbReference type="AlphaFoldDB" id="A0A2M9ZS38"/>
<sequence length="71" mass="8067">MNQILDELQTTQSCEIDKSPLVYRAVEAFALTDQISSRPEPDSKEFYLESILEKDLSQSYVGCVFLPFAFA</sequence>
<protein>
    <submittedName>
        <fullName evidence="2">Uncharacterized protein</fullName>
    </submittedName>
</protein>
<gene>
    <name evidence="1" type="ORF">CH360_02425</name>
    <name evidence="2" type="ORF">CH373_02425</name>
</gene>